<reference evidence="2 3" key="1">
    <citation type="journal article" date="2014" name="Genome Announc.">
        <title>Draft Genome Sequence of Cytophaga fermentans JCM 21142T, a Facultative Anaerobe Isolated from Marine Mud.</title>
        <authorList>
            <person name="Starns D."/>
            <person name="Oshima K."/>
            <person name="Suda W."/>
            <person name="Iino T."/>
            <person name="Yuki M."/>
            <person name="Inoue J."/>
            <person name="Kitamura K."/>
            <person name="Iida T."/>
            <person name="Darby A."/>
            <person name="Hattori M."/>
            <person name="Ohkuma M."/>
        </authorList>
    </citation>
    <scope>NUCLEOTIDE SEQUENCE [LARGE SCALE GENOMIC DNA]</scope>
    <source>
        <strain evidence="2 3">JCM 21142</strain>
    </source>
</reference>
<dbReference type="eggNOG" id="COG0863">
    <property type="taxonomic scope" value="Bacteria"/>
</dbReference>
<dbReference type="OrthoDB" id="1637728at2"/>
<evidence type="ECO:0000259" key="1">
    <source>
        <dbReference type="Pfam" id="PF01170"/>
    </source>
</evidence>
<dbReference type="EMBL" id="BAMD01000033">
    <property type="protein sequence ID" value="GAF03885.1"/>
    <property type="molecule type" value="Genomic_DNA"/>
</dbReference>
<sequence>MKLLILQHPGHNRVYYNLADKLALAELKLACKRLATTCIHVDIVEIEKVRYLFLESDGDIAESDMKILSRLSFVFAIFIWNQKGNENHLIPIRKDEYEYLNSKICSLLKYPGKTNELFTQMMINVALLSSDYSYDDKIKMLDPVAGKGTTLFAGTTHGFDAYGIELEHKAVHETSIFFKKYLQTERVKHQYSKKQIYGSNKSEAIEIQKFDYALNKADFKSQESVKTLGIVNGHSKNAYKYFKKEKFNMVVGDLPYGIAHGNVKDKKTASKTRNPSDLLHECLPEWTKVLKKGGAVVMAWNSFIINRQQLAKTFAIHGLEVLSDTPYDQFEHMVDKSIKRDIVVARKE</sequence>
<feature type="domain" description="Ribosomal RNA large subunit methyltransferase K/L-like methyltransferase" evidence="1">
    <location>
        <begin position="136"/>
        <end position="299"/>
    </location>
</feature>
<proteinExistence type="predicted"/>
<dbReference type="AlphaFoldDB" id="W7XYZ5"/>
<evidence type="ECO:0000313" key="2">
    <source>
        <dbReference type="EMBL" id="GAF03885.1"/>
    </source>
</evidence>
<dbReference type="Pfam" id="PF01170">
    <property type="entry name" value="UPF0020"/>
    <property type="match status" value="1"/>
</dbReference>
<organism evidence="2 3">
    <name type="scientific">Saccharicrinis fermentans DSM 9555 = JCM 21142</name>
    <dbReference type="NCBI Taxonomy" id="869213"/>
    <lineage>
        <taxon>Bacteria</taxon>
        <taxon>Pseudomonadati</taxon>
        <taxon>Bacteroidota</taxon>
        <taxon>Bacteroidia</taxon>
        <taxon>Marinilabiliales</taxon>
        <taxon>Marinilabiliaceae</taxon>
        <taxon>Saccharicrinis</taxon>
    </lineage>
</organism>
<gene>
    <name evidence="2" type="ORF">JCM21142_72573</name>
</gene>
<dbReference type="RefSeq" id="WP_027471890.1">
    <property type="nucleotide sequence ID" value="NZ_BAMD01000033.1"/>
</dbReference>
<dbReference type="SUPFAM" id="SSF53335">
    <property type="entry name" value="S-adenosyl-L-methionine-dependent methyltransferases"/>
    <property type="match status" value="1"/>
</dbReference>
<protein>
    <recommendedName>
        <fullName evidence="1">Ribosomal RNA large subunit methyltransferase K/L-like methyltransferase domain-containing protein</fullName>
    </recommendedName>
</protein>
<keyword evidence="3" id="KW-1185">Reference proteome</keyword>
<evidence type="ECO:0000313" key="3">
    <source>
        <dbReference type="Proteomes" id="UP000019402"/>
    </source>
</evidence>
<name>W7XYZ5_9BACT</name>
<comment type="caution">
    <text evidence="2">The sequence shown here is derived from an EMBL/GenBank/DDBJ whole genome shotgun (WGS) entry which is preliminary data.</text>
</comment>
<accession>W7XYZ5</accession>
<dbReference type="Gene3D" id="3.40.50.150">
    <property type="entry name" value="Vaccinia Virus protein VP39"/>
    <property type="match status" value="1"/>
</dbReference>
<dbReference type="Proteomes" id="UP000019402">
    <property type="component" value="Unassembled WGS sequence"/>
</dbReference>
<dbReference type="InterPro" id="IPR029063">
    <property type="entry name" value="SAM-dependent_MTases_sf"/>
</dbReference>
<dbReference type="InterPro" id="IPR000241">
    <property type="entry name" value="RlmKL-like_Mtase"/>
</dbReference>